<reference evidence="8" key="1">
    <citation type="submission" date="2020-05" db="EMBL/GenBank/DDBJ databases">
        <title>Chitinophaga laudate sp. nov., isolated from a tropical peat swamp.</title>
        <authorList>
            <person name="Goh C.B.S."/>
            <person name="Lee M.S."/>
            <person name="Parimannan S."/>
            <person name="Pasbakhsh P."/>
            <person name="Yule C.M."/>
            <person name="Rajandas H."/>
            <person name="Loke S."/>
            <person name="Croft L."/>
            <person name="Tan J.B.L."/>
        </authorList>
    </citation>
    <scope>NUCLEOTIDE SEQUENCE</scope>
    <source>
        <strain evidence="8">Mgbs1</strain>
    </source>
</reference>
<comment type="caution">
    <text evidence="8">The sequence shown here is derived from an EMBL/GenBank/DDBJ whole genome shotgun (WGS) entry which is preliminary data.</text>
</comment>
<dbReference type="AlphaFoldDB" id="A0A433WDQ8"/>
<keyword evidence="4" id="KW-0808">Transferase</keyword>
<dbReference type="GO" id="GO:0003677">
    <property type="term" value="F:DNA binding"/>
    <property type="evidence" value="ECO:0007669"/>
    <property type="project" value="InterPro"/>
</dbReference>
<name>A0A433WDQ8_9BACT</name>
<evidence type="ECO:0000256" key="1">
    <source>
        <dbReference type="ARBA" id="ARBA00006594"/>
    </source>
</evidence>
<dbReference type="GO" id="GO:0008170">
    <property type="term" value="F:N-methyltransferase activity"/>
    <property type="evidence" value="ECO:0007669"/>
    <property type="project" value="InterPro"/>
</dbReference>
<dbReference type="PIRSF" id="PIRSF015855">
    <property type="entry name" value="TypeIII_Mtase_mKpnI"/>
    <property type="match status" value="1"/>
</dbReference>
<accession>A0A433WDQ8</accession>
<keyword evidence="5" id="KW-0949">S-adenosyl-L-methionine</keyword>
<evidence type="ECO:0000313" key="9">
    <source>
        <dbReference type="Proteomes" id="UP000281028"/>
    </source>
</evidence>
<dbReference type="GO" id="GO:0009007">
    <property type="term" value="F:site-specific DNA-methyltransferase (adenine-specific) activity"/>
    <property type="evidence" value="ECO:0007669"/>
    <property type="project" value="UniProtKB-EC"/>
</dbReference>
<dbReference type="EC" id="2.1.1.72" evidence="2"/>
<organism evidence="8 9">
    <name type="scientific">Chitinophaga solisilvae</name>
    <dbReference type="NCBI Taxonomy" id="1233460"/>
    <lineage>
        <taxon>Bacteria</taxon>
        <taxon>Pseudomonadati</taxon>
        <taxon>Bacteroidota</taxon>
        <taxon>Chitinophagia</taxon>
        <taxon>Chitinophagales</taxon>
        <taxon>Chitinophagaceae</taxon>
        <taxon>Chitinophaga</taxon>
    </lineage>
</organism>
<feature type="domain" description="DNA methylase N-4/N-6" evidence="7">
    <location>
        <begin position="121"/>
        <end position="478"/>
    </location>
</feature>
<dbReference type="InterPro" id="IPR029063">
    <property type="entry name" value="SAM-dependent_MTases_sf"/>
</dbReference>
<sequence length="677" mass="77521">MEKLKMHTPDLTQDNIARIRELFPSCVTEAKDAQGNTKYAVDFDQLKQELSGQIAEGPQERYQLNWPGKREALLTANAPIAKTLRPAREESVDFDTTKNLFIEGDNLDALKLLQETYLGKIKMIYIDPPYNIGNDYIYKDDFVEDAEDFLIRSNQKDEKGNRLVSNTESNGRFHSDWLSMIYSRIKLARNLLKDSGALFISVGNDEIANLRRICDEIFGENNFVECITWNKRIPKNDKGIGNIHEYILIYLKNSAVRQEFVMRKDGLEDIYQLVEKLKKNQEPIDQAEKEIKKLYKKQGYDRGITLYNSLDTAYRLWGKINMSWPNATTFGPRYEVPHPKTGKPVAIPDRGWRWKEDTFKEAANFKNGTYQQMTALHDGSFMCGKIWFAKDENTQPSSITYLDEVNTFLLRSVLSLKSDGGIEVEKIFDGKNYFSYPKPTTLLRLLLSSINMEEGDIVLDFFAGSGTTAHAVMQTNAEDGKNRKFIVIQLPEKLDTNLPEQKMAAELCRKKGVPENIAEISKERIRRSAQKVKEDNPDFTGDTGFRVLKVDTSNMADIYYIPDNVIQKRLLDAVNNIKPDRNNPEDLLFQVLLDWGVDLTLPVRKEKIQGKNVFFVDEDALIACFDTGISEDLVSELAEKKPLRVVFHDNGFESDAVKINVDQIFRQLSPSTEVKSI</sequence>
<dbReference type="Proteomes" id="UP000281028">
    <property type="component" value="Unassembled WGS sequence"/>
</dbReference>
<gene>
    <name evidence="8" type="ORF">ECE50_020580</name>
</gene>
<dbReference type="GO" id="GO:0032259">
    <property type="term" value="P:methylation"/>
    <property type="evidence" value="ECO:0007669"/>
    <property type="project" value="UniProtKB-KW"/>
</dbReference>
<comment type="catalytic activity">
    <reaction evidence="6">
        <text>a 2'-deoxyadenosine in DNA + S-adenosyl-L-methionine = an N(6)-methyl-2'-deoxyadenosine in DNA + S-adenosyl-L-homocysteine + H(+)</text>
        <dbReference type="Rhea" id="RHEA:15197"/>
        <dbReference type="Rhea" id="RHEA-COMP:12418"/>
        <dbReference type="Rhea" id="RHEA-COMP:12419"/>
        <dbReference type="ChEBI" id="CHEBI:15378"/>
        <dbReference type="ChEBI" id="CHEBI:57856"/>
        <dbReference type="ChEBI" id="CHEBI:59789"/>
        <dbReference type="ChEBI" id="CHEBI:90615"/>
        <dbReference type="ChEBI" id="CHEBI:90616"/>
        <dbReference type="EC" id="2.1.1.72"/>
    </reaction>
</comment>
<dbReference type="PROSITE" id="PS00092">
    <property type="entry name" value="N6_MTASE"/>
    <property type="match status" value="1"/>
</dbReference>
<dbReference type="EMBL" id="RIAR02000001">
    <property type="protein sequence ID" value="NSL89250.1"/>
    <property type="molecule type" value="Genomic_DNA"/>
</dbReference>
<keyword evidence="9" id="KW-1185">Reference proteome</keyword>
<dbReference type="PRINTS" id="PR00506">
    <property type="entry name" value="D21N6MTFRASE"/>
</dbReference>
<evidence type="ECO:0000259" key="7">
    <source>
        <dbReference type="Pfam" id="PF01555"/>
    </source>
</evidence>
<comment type="similarity">
    <text evidence="1">Belongs to the N(4)/N(6)-methyltransferase family.</text>
</comment>
<keyword evidence="3" id="KW-0489">Methyltransferase</keyword>
<evidence type="ECO:0000256" key="3">
    <source>
        <dbReference type="ARBA" id="ARBA00022603"/>
    </source>
</evidence>
<dbReference type="InterPro" id="IPR002941">
    <property type="entry name" value="DNA_methylase_N4/N6"/>
</dbReference>
<dbReference type="Pfam" id="PF01555">
    <property type="entry name" value="N6_N4_Mtase"/>
    <property type="match status" value="1"/>
</dbReference>
<dbReference type="OrthoDB" id="9800801at2"/>
<dbReference type="InterPro" id="IPR002295">
    <property type="entry name" value="N4/N6-MTase_EcoPI_Mod-like"/>
</dbReference>
<evidence type="ECO:0000256" key="2">
    <source>
        <dbReference type="ARBA" id="ARBA00011900"/>
    </source>
</evidence>
<evidence type="ECO:0000256" key="5">
    <source>
        <dbReference type="ARBA" id="ARBA00022691"/>
    </source>
</evidence>
<dbReference type="SUPFAM" id="SSF53335">
    <property type="entry name" value="S-adenosyl-L-methionine-dependent methyltransferases"/>
    <property type="match status" value="1"/>
</dbReference>
<evidence type="ECO:0000256" key="4">
    <source>
        <dbReference type="ARBA" id="ARBA00022679"/>
    </source>
</evidence>
<evidence type="ECO:0000256" key="6">
    <source>
        <dbReference type="ARBA" id="ARBA00047942"/>
    </source>
</evidence>
<protein>
    <recommendedName>
        <fullName evidence="2">site-specific DNA-methyltransferase (adenine-specific)</fullName>
        <ecNumber evidence="2">2.1.1.72</ecNumber>
    </recommendedName>
</protein>
<proteinExistence type="inferred from homology"/>
<dbReference type="InterPro" id="IPR002052">
    <property type="entry name" value="DNA_methylase_N6_adenine_CS"/>
</dbReference>
<evidence type="ECO:0000313" key="8">
    <source>
        <dbReference type="EMBL" id="NSL89250.1"/>
    </source>
</evidence>
<dbReference type="Gene3D" id="3.40.50.150">
    <property type="entry name" value="Vaccinia Virus protein VP39"/>
    <property type="match status" value="1"/>
</dbReference>